<evidence type="ECO:0000313" key="3">
    <source>
        <dbReference type="EMBL" id="SHE89803.1"/>
    </source>
</evidence>
<dbReference type="InterPro" id="IPR041657">
    <property type="entry name" value="HTH_17"/>
</dbReference>
<gene>
    <name evidence="3" type="ORF">SAMN05444362_102439</name>
</gene>
<accession>A0A1M4X8P0</accession>
<evidence type="ECO:0000313" key="4">
    <source>
        <dbReference type="Proteomes" id="UP000184480"/>
    </source>
</evidence>
<name>A0A1M4X8P0_9BACT</name>
<dbReference type="InterPro" id="IPR009061">
    <property type="entry name" value="DNA-bd_dom_put_sf"/>
</dbReference>
<dbReference type="PANTHER" id="PTHR34585:SF22">
    <property type="entry name" value="HELIX-TURN-HELIX DOMAIN-CONTAINING PROTEIN"/>
    <property type="match status" value="1"/>
</dbReference>
<dbReference type="Proteomes" id="UP000184480">
    <property type="component" value="Unassembled WGS sequence"/>
</dbReference>
<dbReference type="Pfam" id="PF12728">
    <property type="entry name" value="HTH_17"/>
    <property type="match status" value="1"/>
</dbReference>
<sequence>MNNNDILKESSPEINDILLAIKEINENIEIATKNYKSTLKDEQFLNKKQVCDLLHICSRSLQNYRDRGILPFYKIGGKLLYKMSDVQKLLDNNFYQAWE</sequence>
<keyword evidence="1" id="KW-0175">Coiled coil</keyword>
<dbReference type="RefSeq" id="WP_062184023.1">
    <property type="nucleotide sequence ID" value="NZ_BBXL01000024.1"/>
</dbReference>
<proteinExistence type="predicted"/>
<reference evidence="4" key="1">
    <citation type="submission" date="2016-11" db="EMBL/GenBank/DDBJ databases">
        <authorList>
            <person name="Varghese N."/>
            <person name="Submissions S."/>
        </authorList>
    </citation>
    <scope>NUCLEOTIDE SEQUENCE [LARGE SCALE GENOMIC DNA]</scope>
    <source>
        <strain evidence="4">DSM 27370</strain>
    </source>
</reference>
<dbReference type="EMBL" id="FQUC01000002">
    <property type="protein sequence ID" value="SHE89803.1"/>
    <property type="molecule type" value="Genomic_DNA"/>
</dbReference>
<feature type="domain" description="Helix-turn-helix" evidence="2">
    <location>
        <begin position="45"/>
        <end position="92"/>
    </location>
</feature>
<organism evidence="3 4">
    <name type="scientific">Dysgonomonas macrotermitis</name>
    <dbReference type="NCBI Taxonomy" id="1346286"/>
    <lineage>
        <taxon>Bacteria</taxon>
        <taxon>Pseudomonadati</taxon>
        <taxon>Bacteroidota</taxon>
        <taxon>Bacteroidia</taxon>
        <taxon>Bacteroidales</taxon>
        <taxon>Dysgonomonadaceae</taxon>
        <taxon>Dysgonomonas</taxon>
    </lineage>
</organism>
<dbReference type="PANTHER" id="PTHR34585">
    <property type="match status" value="1"/>
</dbReference>
<evidence type="ECO:0000259" key="2">
    <source>
        <dbReference type="Pfam" id="PF12728"/>
    </source>
</evidence>
<dbReference type="OrthoDB" id="961769at2"/>
<dbReference type="SUPFAM" id="SSF46955">
    <property type="entry name" value="Putative DNA-binding domain"/>
    <property type="match status" value="1"/>
</dbReference>
<protein>
    <submittedName>
        <fullName evidence="3">Helix-turn-helix domain-containing protein</fullName>
    </submittedName>
</protein>
<dbReference type="AlphaFoldDB" id="A0A1M4X8P0"/>
<keyword evidence="4" id="KW-1185">Reference proteome</keyword>
<feature type="coiled-coil region" evidence="1">
    <location>
        <begin position="14"/>
        <end position="41"/>
    </location>
</feature>
<dbReference type="STRING" id="1346286.SAMN05444362_102439"/>
<evidence type="ECO:0000256" key="1">
    <source>
        <dbReference type="SAM" id="Coils"/>
    </source>
</evidence>